<comment type="similarity">
    <text evidence="8">Belongs to the binding-protein-dependent transport system permease family.</text>
</comment>
<evidence type="ECO:0000313" key="12">
    <source>
        <dbReference type="Proteomes" id="UP000518300"/>
    </source>
</evidence>
<dbReference type="Proteomes" id="UP000518300">
    <property type="component" value="Unassembled WGS sequence"/>
</dbReference>
<keyword evidence="5 8" id="KW-0472">Membrane</keyword>
<feature type="transmembrane region" description="Helical" evidence="8">
    <location>
        <begin position="425"/>
        <end position="451"/>
    </location>
</feature>
<dbReference type="GO" id="GO:0043190">
    <property type="term" value="C:ATP-binding cassette (ABC) transporter complex"/>
    <property type="evidence" value="ECO:0007669"/>
    <property type="project" value="InterPro"/>
</dbReference>
<dbReference type="GO" id="GO:0022857">
    <property type="term" value="F:transmembrane transporter activity"/>
    <property type="evidence" value="ECO:0007669"/>
    <property type="project" value="InterPro"/>
</dbReference>
<keyword evidence="9" id="KW-0732">Signal</keyword>
<dbReference type="Gene3D" id="3.40.190.10">
    <property type="entry name" value="Periplasmic binding protein-like II"/>
    <property type="match status" value="1"/>
</dbReference>
<comment type="similarity">
    <text evidence="7">In the N-terminal section; belongs to the binding-protein-dependent transport system permease family.</text>
</comment>
<accession>A0A848LRU4</accession>
<keyword evidence="3 8" id="KW-0812">Transmembrane</keyword>
<keyword evidence="4 8" id="KW-1133">Transmembrane helix</keyword>
<evidence type="ECO:0000259" key="10">
    <source>
        <dbReference type="PROSITE" id="PS50928"/>
    </source>
</evidence>
<comment type="similarity">
    <text evidence="6">In the C-terminal section; belongs to the OsmX family.</text>
</comment>
<dbReference type="SUPFAM" id="SSF161098">
    <property type="entry name" value="MetI-like"/>
    <property type="match status" value="1"/>
</dbReference>
<feature type="chain" id="PRO_5032917634" evidence="9">
    <location>
        <begin position="20"/>
        <end position="511"/>
    </location>
</feature>
<dbReference type="AlphaFoldDB" id="A0A848LRU4"/>
<evidence type="ECO:0000256" key="2">
    <source>
        <dbReference type="ARBA" id="ARBA00022448"/>
    </source>
</evidence>
<dbReference type="GO" id="GO:0031460">
    <property type="term" value="P:glycine betaine transport"/>
    <property type="evidence" value="ECO:0007669"/>
    <property type="project" value="UniProtKB-ARBA"/>
</dbReference>
<feature type="transmembrane region" description="Helical" evidence="8">
    <location>
        <begin position="347"/>
        <end position="370"/>
    </location>
</feature>
<sequence>MSASRSSHAWGLLLTLVLAACGGGSPGSGDDVPTVRVGSKKFTESVILGDMVTQLARSTGARAVHRRELGGTTVLWEALRRGELDVYPEYTGTLRQELLSGRKLPDDAALREALEEEGLRLSAPLGFNNTYALGMKEAEAERLGIRRISDLLAHPELRFGFSNEFMDRADGWPALRERYRLPQRDVRGLDHDLAYRGLESGALQVTDLYSTDAEIAAYGLRVLEDDLHHFPAYDAVLLYRADLESRAPDALAALRRLEGRLSEAEMVKLNARARLERTPEAQVAADFLASTLGITAEVRGESLSARIWRRTREHLFLVAVSLLAALALAIPLGVLAARRPRLGQAVLGLAGIIQTVPSLALLVVMIPLLGIGSRPAIAALFLYSLLPIVRNTAAGLSGIPLEIRESAEALGLPSRARLWRIELPMAAPSILAGIQTAAVINVGTATLGALVGAGGYGQPILTGIRLDDVGLILEGAIPAAALALLASALFEAVERAVVPKGLRLRAESESR</sequence>
<dbReference type="Pfam" id="PF04069">
    <property type="entry name" value="OpuAC"/>
    <property type="match status" value="1"/>
</dbReference>
<evidence type="ECO:0000256" key="1">
    <source>
        <dbReference type="ARBA" id="ARBA00004651"/>
    </source>
</evidence>
<dbReference type="InterPro" id="IPR000515">
    <property type="entry name" value="MetI-like"/>
</dbReference>
<evidence type="ECO:0000313" key="11">
    <source>
        <dbReference type="EMBL" id="NMO20352.1"/>
    </source>
</evidence>
<dbReference type="PROSITE" id="PS50928">
    <property type="entry name" value="ABC_TM1"/>
    <property type="match status" value="1"/>
</dbReference>
<dbReference type="InterPro" id="IPR007210">
    <property type="entry name" value="ABC_Gly_betaine_transp_sub-bd"/>
</dbReference>
<comment type="subcellular location">
    <subcellularLocation>
        <location evidence="1 8">Cell membrane</location>
        <topology evidence="1 8">Multi-pass membrane protein</topology>
    </subcellularLocation>
</comment>
<dbReference type="Gene3D" id="1.10.3720.10">
    <property type="entry name" value="MetI-like"/>
    <property type="match status" value="1"/>
</dbReference>
<evidence type="ECO:0000256" key="4">
    <source>
        <dbReference type="ARBA" id="ARBA00022989"/>
    </source>
</evidence>
<feature type="transmembrane region" description="Helical" evidence="8">
    <location>
        <begin position="471"/>
        <end position="493"/>
    </location>
</feature>
<gene>
    <name evidence="11" type="ORF">HG543_36660</name>
</gene>
<dbReference type="EMBL" id="JABBJJ010000239">
    <property type="protein sequence ID" value="NMO20352.1"/>
    <property type="molecule type" value="Genomic_DNA"/>
</dbReference>
<protein>
    <submittedName>
        <fullName evidence="11">ABC transporter permease subunit</fullName>
    </submittedName>
</protein>
<keyword evidence="2 8" id="KW-0813">Transport</keyword>
<evidence type="ECO:0000256" key="6">
    <source>
        <dbReference type="ARBA" id="ARBA00035642"/>
    </source>
</evidence>
<dbReference type="PANTHER" id="PTHR30177:SF4">
    <property type="entry name" value="OSMOPROTECTANT IMPORT PERMEASE PROTEIN OSMW"/>
    <property type="match status" value="1"/>
</dbReference>
<evidence type="ECO:0000256" key="9">
    <source>
        <dbReference type="SAM" id="SignalP"/>
    </source>
</evidence>
<dbReference type="CDD" id="cd13607">
    <property type="entry name" value="PBP2_AfProX_like"/>
    <property type="match status" value="1"/>
</dbReference>
<dbReference type="InterPro" id="IPR041894">
    <property type="entry name" value="PBP2_ProX-like"/>
</dbReference>
<evidence type="ECO:0000256" key="5">
    <source>
        <dbReference type="ARBA" id="ARBA00023136"/>
    </source>
</evidence>
<dbReference type="PROSITE" id="PS51257">
    <property type="entry name" value="PROKAR_LIPOPROTEIN"/>
    <property type="match status" value="1"/>
</dbReference>
<evidence type="ECO:0000256" key="7">
    <source>
        <dbReference type="ARBA" id="ARBA00035652"/>
    </source>
</evidence>
<dbReference type="Gene3D" id="3.40.190.120">
    <property type="entry name" value="Osmoprotection protein (prox), domain 2"/>
    <property type="match status" value="1"/>
</dbReference>
<dbReference type="InterPro" id="IPR035906">
    <property type="entry name" value="MetI-like_sf"/>
</dbReference>
<evidence type="ECO:0000256" key="3">
    <source>
        <dbReference type="ARBA" id="ARBA00022692"/>
    </source>
</evidence>
<comment type="caution">
    <text evidence="11">The sequence shown here is derived from an EMBL/GenBank/DDBJ whole genome shotgun (WGS) entry which is preliminary data.</text>
</comment>
<name>A0A848LRU4_9BACT</name>
<feature type="transmembrane region" description="Helical" evidence="8">
    <location>
        <begin position="315"/>
        <end position="335"/>
    </location>
</feature>
<evidence type="ECO:0000256" key="8">
    <source>
        <dbReference type="RuleBase" id="RU363032"/>
    </source>
</evidence>
<reference evidence="11 12" key="1">
    <citation type="submission" date="2020-04" db="EMBL/GenBank/DDBJ databases">
        <title>Draft genome of Pyxidicoccus fallax type strain.</title>
        <authorList>
            <person name="Whitworth D.E."/>
        </authorList>
    </citation>
    <scope>NUCLEOTIDE SEQUENCE [LARGE SCALE GENOMIC DNA]</scope>
    <source>
        <strain evidence="11 12">DSM 14698</strain>
    </source>
</reference>
<keyword evidence="12" id="KW-1185">Reference proteome</keyword>
<dbReference type="PANTHER" id="PTHR30177">
    <property type="entry name" value="GLYCINE BETAINE/L-PROLINE TRANSPORT SYSTEM PERMEASE PROTEIN PROW"/>
    <property type="match status" value="1"/>
</dbReference>
<dbReference type="SUPFAM" id="SSF53850">
    <property type="entry name" value="Periplasmic binding protein-like II"/>
    <property type="match status" value="1"/>
</dbReference>
<proteinExistence type="inferred from homology"/>
<organism evidence="11 12">
    <name type="scientific">Pyxidicoccus fallax</name>
    <dbReference type="NCBI Taxonomy" id="394095"/>
    <lineage>
        <taxon>Bacteria</taxon>
        <taxon>Pseudomonadati</taxon>
        <taxon>Myxococcota</taxon>
        <taxon>Myxococcia</taxon>
        <taxon>Myxococcales</taxon>
        <taxon>Cystobacterineae</taxon>
        <taxon>Myxococcaceae</taxon>
        <taxon>Pyxidicoccus</taxon>
    </lineage>
</organism>
<feature type="signal peptide" evidence="9">
    <location>
        <begin position="1"/>
        <end position="19"/>
    </location>
</feature>
<dbReference type="CDD" id="cd06261">
    <property type="entry name" value="TM_PBP2"/>
    <property type="match status" value="1"/>
</dbReference>
<feature type="domain" description="ABC transmembrane type-1" evidence="10">
    <location>
        <begin position="311"/>
        <end position="490"/>
    </location>
</feature>
<dbReference type="InterPro" id="IPR051204">
    <property type="entry name" value="ABC_transp_perm/SBD"/>
</dbReference>
<dbReference type="FunFam" id="1.10.3720.10:FF:000001">
    <property type="entry name" value="Glycine betaine ABC transporter, permease"/>
    <property type="match status" value="1"/>
</dbReference>
<dbReference type="Pfam" id="PF00528">
    <property type="entry name" value="BPD_transp_1"/>
    <property type="match status" value="1"/>
</dbReference>